<dbReference type="AlphaFoldDB" id="A0AAV5I0H1"/>
<protein>
    <submittedName>
        <fullName evidence="2">Uncharacterized protein</fullName>
    </submittedName>
</protein>
<organism evidence="2 3">
    <name type="scientific">Rubroshorea leprosula</name>
    <dbReference type="NCBI Taxonomy" id="152421"/>
    <lineage>
        <taxon>Eukaryota</taxon>
        <taxon>Viridiplantae</taxon>
        <taxon>Streptophyta</taxon>
        <taxon>Embryophyta</taxon>
        <taxon>Tracheophyta</taxon>
        <taxon>Spermatophyta</taxon>
        <taxon>Magnoliopsida</taxon>
        <taxon>eudicotyledons</taxon>
        <taxon>Gunneridae</taxon>
        <taxon>Pentapetalae</taxon>
        <taxon>rosids</taxon>
        <taxon>malvids</taxon>
        <taxon>Malvales</taxon>
        <taxon>Dipterocarpaceae</taxon>
        <taxon>Rubroshorea</taxon>
    </lineage>
</organism>
<dbReference type="Proteomes" id="UP001054252">
    <property type="component" value="Unassembled WGS sequence"/>
</dbReference>
<reference evidence="2 3" key="1">
    <citation type="journal article" date="2021" name="Commun. Biol.">
        <title>The genome of Shorea leprosula (Dipterocarpaceae) highlights the ecological relevance of drought in aseasonal tropical rainforests.</title>
        <authorList>
            <person name="Ng K.K.S."/>
            <person name="Kobayashi M.J."/>
            <person name="Fawcett J.A."/>
            <person name="Hatakeyama M."/>
            <person name="Paape T."/>
            <person name="Ng C.H."/>
            <person name="Ang C.C."/>
            <person name="Tnah L.H."/>
            <person name="Lee C.T."/>
            <person name="Nishiyama T."/>
            <person name="Sese J."/>
            <person name="O'Brien M.J."/>
            <person name="Copetti D."/>
            <person name="Mohd Noor M.I."/>
            <person name="Ong R.C."/>
            <person name="Putra M."/>
            <person name="Sireger I.Z."/>
            <person name="Indrioko S."/>
            <person name="Kosugi Y."/>
            <person name="Izuno A."/>
            <person name="Isagi Y."/>
            <person name="Lee S.L."/>
            <person name="Shimizu K.K."/>
        </authorList>
    </citation>
    <scope>NUCLEOTIDE SEQUENCE [LARGE SCALE GENOMIC DNA]</scope>
    <source>
        <strain evidence="2">214</strain>
    </source>
</reference>
<feature type="region of interest" description="Disordered" evidence="1">
    <location>
        <begin position="38"/>
        <end position="71"/>
    </location>
</feature>
<accession>A0AAV5I0H1</accession>
<dbReference type="EMBL" id="BPVZ01000005">
    <property type="protein sequence ID" value="GKU91786.1"/>
    <property type="molecule type" value="Genomic_DNA"/>
</dbReference>
<gene>
    <name evidence="2" type="ORF">SLEP1_g5606</name>
</gene>
<evidence type="ECO:0000313" key="3">
    <source>
        <dbReference type="Proteomes" id="UP001054252"/>
    </source>
</evidence>
<evidence type="ECO:0000256" key="1">
    <source>
        <dbReference type="SAM" id="MobiDB-lite"/>
    </source>
</evidence>
<keyword evidence="3" id="KW-1185">Reference proteome</keyword>
<evidence type="ECO:0000313" key="2">
    <source>
        <dbReference type="EMBL" id="GKU91786.1"/>
    </source>
</evidence>
<comment type="caution">
    <text evidence="2">The sequence shown here is derived from an EMBL/GenBank/DDBJ whole genome shotgun (WGS) entry which is preliminary data.</text>
</comment>
<sequence length="71" mass="7658">MGNNKERASLPPRRGKIGERVFKDVAEGFHTVVEAVLSAKAGGKGKKKEGEDGSENSGSKNYPYNSGKKDY</sequence>
<proteinExistence type="predicted"/>
<name>A0AAV5I0H1_9ROSI</name>